<accession>A0A433VKS2</accession>
<comment type="caution">
    <text evidence="5">The sequence shown here is derived from an EMBL/GenBank/DDBJ whole genome shotgun (WGS) entry which is preliminary data.</text>
</comment>
<dbReference type="GO" id="GO:0000160">
    <property type="term" value="P:phosphorelay signal transduction system"/>
    <property type="evidence" value="ECO:0007669"/>
    <property type="project" value="InterPro"/>
</dbReference>
<dbReference type="CDD" id="cd06170">
    <property type="entry name" value="LuxR_C_like"/>
    <property type="match status" value="1"/>
</dbReference>
<dbReference type="PROSITE" id="PS50110">
    <property type="entry name" value="RESPONSE_REGULATORY"/>
    <property type="match status" value="1"/>
</dbReference>
<dbReference type="InterPro" id="IPR001789">
    <property type="entry name" value="Sig_transdc_resp-reg_receiver"/>
</dbReference>
<protein>
    <submittedName>
        <fullName evidence="5">DNA-binding response regulator</fullName>
    </submittedName>
</protein>
<dbReference type="InterPro" id="IPR011006">
    <property type="entry name" value="CheY-like_superfamily"/>
</dbReference>
<evidence type="ECO:0000313" key="5">
    <source>
        <dbReference type="EMBL" id="RUT06622.1"/>
    </source>
</evidence>
<evidence type="ECO:0000256" key="1">
    <source>
        <dbReference type="ARBA" id="ARBA00023125"/>
    </source>
</evidence>
<dbReference type="AlphaFoldDB" id="A0A433VKS2"/>
<dbReference type="InterPro" id="IPR000792">
    <property type="entry name" value="Tscrpt_reg_LuxR_C"/>
</dbReference>
<dbReference type="SMART" id="SM00448">
    <property type="entry name" value="REC"/>
    <property type="match status" value="1"/>
</dbReference>
<dbReference type="Proteomes" id="UP000271624">
    <property type="component" value="Unassembled WGS sequence"/>
</dbReference>
<organism evidence="5 6">
    <name type="scientific">Dulcicalothrix desertica PCC 7102</name>
    <dbReference type="NCBI Taxonomy" id="232991"/>
    <lineage>
        <taxon>Bacteria</taxon>
        <taxon>Bacillati</taxon>
        <taxon>Cyanobacteriota</taxon>
        <taxon>Cyanophyceae</taxon>
        <taxon>Nostocales</taxon>
        <taxon>Calotrichaceae</taxon>
        <taxon>Dulcicalothrix</taxon>
    </lineage>
</organism>
<reference evidence="5" key="2">
    <citation type="journal article" date="2019" name="Genome Biol. Evol.">
        <title>Day and night: Metabolic profiles and evolutionary relationships of six axenic non-marine cyanobacteria.</title>
        <authorList>
            <person name="Will S.E."/>
            <person name="Henke P."/>
            <person name="Boedeker C."/>
            <person name="Huang S."/>
            <person name="Brinkmann H."/>
            <person name="Rohde M."/>
            <person name="Jarek M."/>
            <person name="Friedl T."/>
            <person name="Seufert S."/>
            <person name="Schumacher M."/>
            <person name="Overmann J."/>
            <person name="Neumann-Schaal M."/>
            <person name="Petersen J."/>
        </authorList>
    </citation>
    <scope>NUCLEOTIDE SEQUENCE [LARGE SCALE GENOMIC DNA]</scope>
    <source>
        <strain evidence="5">PCC 7102</strain>
    </source>
</reference>
<dbReference type="GO" id="GO:0006355">
    <property type="term" value="P:regulation of DNA-templated transcription"/>
    <property type="evidence" value="ECO:0007669"/>
    <property type="project" value="InterPro"/>
</dbReference>
<dbReference type="PANTHER" id="PTHR43214:SF44">
    <property type="entry name" value="TWO-COMPONENT RESPONSE REGULATOR"/>
    <property type="match status" value="1"/>
</dbReference>
<dbReference type="SMART" id="SM00421">
    <property type="entry name" value="HTH_LUXR"/>
    <property type="match status" value="1"/>
</dbReference>
<dbReference type="PRINTS" id="PR00038">
    <property type="entry name" value="HTHLUXR"/>
</dbReference>
<dbReference type="InterPro" id="IPR036388">
    <property type="entry name" value="WH-like_DNA-bd_sf"/>
</dbReference>
<evidence type="ECO:0000259" key="3">
    <source>
        <dbReference type="PROSITE" id="PS50043"/>
    </source>
</evidence>
<reference evidence="5" key="1">
    <citation type="submission" date="2018-12" db="EMBL/GenBank/DDBJ databases">
        <authorList>
            <person name="Will S."/>
            <person name="Neumann-Schaal M."/>
            <person name="Henke P."/>
        </authorList>
    </citation>
    <scope>NUCLEOTIDE SEQUENCE</scope>
    <source>
        <strain evidence="5">PCC 7102</strain>
    </source>
</reference>
<feature type="modified residue" description="4-aspartylphosphate" evidence="2">
    <location>
        <position position="71"/>
    </location>
</feature>
<name>A0A433VKS2_9CYAN</name>
<dbReference type="PANTHER" id="PTHR43214">
    <property type="entry name" value="TWO-COMPONENT RESPONSE REGULATOR"/>
    <property type="match status" value="1"/>
</dbReference>
<keyword evidence="1 5" id="KW-0238">DNA-binding</keyword>
<dbReference type="Gene3D" id="1.10.10.10">
    <property type="entry name" value="Winged helix-like DNA-binding domain superfamily/Winged helix DNA-binding domain"/>
    <property type="match status" value="1"/>
</dbReference>
<dbReference type="EMBL" id="RSCL01000006">
    <property type="protein sequence ID" value="RUT06622.1"/>
    <property type="molecule type" value="Genomic_DNA"/>
</dbReference>
<evidence type="ECO:0000256" key="2">
    <source>
        <dbReference type="PROSITE-ProRule" id="PRU00169"/>
    </source>
</evidence>
<dbReference type="PROSITE" id="PS50043">
    <property type="entry name" value="HTH_LUXR_2"/>
    <property type="match status" value="1"/>
</dbReference>
<feature type="domain" description="HTH luxR-type" evidence="3">
    <location>
        <begin position="171"/>
        <end position="236"/>
    </location>
</feature>
<dbReference type="Pfam" id="PF00072">
    <property type="entry name" value="Response_reg"/>
    <property type="match status" value="1"/>
</dbReference>
<dbReference type="SUPFAM" id="SSF52172">
    <property type="entry name" value="CheY-like"/>
    <property type="match status" value="1"/>
</dbReference>
<feature type="domain" description="Response regulatory" evidence="4">
    <location>
        <begin position="22"/>
        <end position="138"/>
    </location>
</feature>
<evidence type="ECO:0000313" key="6">
    <source>
        <dbReference type="Proteomes" id="UP000271624"/>
    </source>
</evidence>
<keyword evidence="2" id="KW-0597">Phosphoprotein</keyword>
<dbReference type="Gene3D" id="3.40.50.2300">
    <property type="match status" value="1"/>
</dbReference>
<dbReference type="Pfam" id="PF00196">
    <property type="entry name" value="GerE"/>
    <property type="match status" value="1"/>
</dbReference>
<proteinExistence type="predicted"/>
<gene>
    <name evidence="5" type="ORF">DSM106972_028790</name>
</gene>
<evidence type="ECO:0000259" key="4">
    <source>
        <dbReference type="PROSITE" id="PS50110"/>
    </source>
</evidence>
<sequence length="239" mass="27479">MITHSEFDVEFVSRGLESMPLTILVVDDDLGTRLSISDFLELSGYSVIAADDGEQALTMVESYHPDLIVTDIVMPRMNGYELVRRVRQQPMFRLLPVILLTARTKTQERILGYQSGCDLYLPKPFELDELAAAIRNLLERSKIIQSEYRMQQSEELYDSNQHTQLEKPQEKYQLFEPLSKREQEVLLLISEGLSNAEMGDKIHLSPRTIEKYVSSLFRKTGTNNRAQLVRFAIKHGLVE</sequence>
<dbReference type="GO" id="GO:0003677">
    <property type="term" value="F:DNA binding"/>
    <property type="evidence" value="ECO:0007669"/>
    <property type="project" value="UniProtKB-KW"/>
</dbReference>
<keyword evidence="6" id="KW-1185">Reference proteome</keyword>
<dbReference type="InterPro" id="IPR039420">
    <property type="entry name" value="WalR-like"/>
</dbReference>